<name>A0A0G0W7T0_9BACT</name>
<evidence type="ECO:0000313" key="6">
    <source>
        <dbReference type="EMBL" id="KKR71267.1"/>
    </source>
</evidence>
<keyword evidence="3 4" id="KW-0067">ATP-binding</keyword>
<dbReference type="InterPro" id="IPR036451">
    <property type="entry name" value="CblAdoTrfase-like_sf"/>
</dbReference>
<dbReference type="GO" id="GO:0008817">
    <property type="term" value="F:corrinoid adenosyltransferase activity"/>
    <property type="evidence" value="ECO:0007669"/>
    <property type="project" value="UniProtKB-UniRule"/>
</dbReference>
<dbReference type="PANTHER" id="PTHR12213">
    <property type="entry name" value="CORRINOID ADENOSYLTRANSFERASE"/>
    <property type="match status" value="1"/>
</dbReference>
<dbReference type="UniPathway" id="UPA00148">
    <property type="reaction ID" value="UER00233"/>
</dbReference>
<organism evidence="6 7">
    <name type="scientific">Candidatus Woesebacteria bacterium GW2011_GWA2_40_7b</name>
    <dbReference type="NCBI Taxonomy" id="1618563"/>
    <lineage>
        <taxon>Bacteria</taxon>
        <taxon>Candidatus Woeseibacteriota</taxon>
    </lineage>
</organism>
<evidence type="ECO:0000259" key="5">
    <source>
        <dbReference type="Pfam" id="PF01923"/>
    </source>
</evidence>
<dbReference type="InterPro" id="IPR016030">
    <property type="entry name" value="CblAdoTrfase-like"/>
</dbReference>
<comment type="pathway">
    <text evidence="4">Cofactor biosynthesis; adenosylcobalamin biosynthesis; adenosylcobalamin from cob(II)yrinate a,c-diamide: step 2/7.</text>
</comment>
<evidence type="ECO:0000256" key="4">
    <source>
        <dbReference type="RuleBase" id="RU366026"/>
    </source>
</evidence>
<gene>
    <name evidence="6" type="ORF">UU12_C0004G0014</name>
</gene>
<accession>A0A0G0W7T0</accession>
<dbReference type="AlphaFoldDB" id="A0A0G0W7T0"/>
<dbReference type="GO" id="GO:0009236">
    <property type="term" value="P:cobalamin biosynthetic process"/>
    <property type="evidence" value="ECO:0007669"/>
    <property type="project" value="UniProtKB-UniRule"/>
</dbReference>
<dbReference type="NCBIfam" id="TIGR00636">
    <property type="entry name" value="PduO_Nterm"/>
    <property type="match status" value="1"/>
</dbReference>
<dbReference type="GO" id="GO:0005524">
    <property type="term" value="F:ATP binding"/>
    <property type="evidence" value="ECO:0007669"/>
    <property type="project" value="UniProtKB-UniRule"/>
</dbReference>
<evidence type="ECO:0000313" key="7">
    <source>
        <dbReference type="Proteomes" id="UP000034562"/>
    </source>
</evidence>
<dbReference type="PANTHER" id="PTHR12213:SF0">
    <property type="entry name" value="CORRINOID ADENOSYLTRANSFERASE MMAB"/>
    <property type="match status" value="1"/>
</dbReference>
<dbReference type="SUPFAM" id="SSF89028">
    <property type="entry name" value="Cobalamin adenosyltransferase-like"/>
    <property type="match status" value="1"/>
</dbReference>
<evidence type="ECO:0000256" key="2">
    <source>
        <dbReference type="ARBA" id="ARBA00022741"/>
    </source>
</evidence>
<dbReference type="Proteomes" id="UP000034562">
    <property type="component" value="Unassembled WGS sequence"/>
</dbReference>
<evidence type="ECO:0000256" key="3">
    <source>
        <dbReference type="ARBA" id="ARBA00022840"/>
    </source>
</evidence>
<comment type="catalytic activity">
    <reaction evidence="4">
        <text>2 cob(II)alamin + reduced [electron-transfer flavoprotein] + 2 ATP = 2 adenosylcob(III)alamin + 2 triphosphate + oxidized [electron-transfer flavoprotein] + 3 H(+)</text>
        <dbReference type="Rhea" id="RHEA:28671"/>
        <dbReference type="Rhea" id="RHEA-COMP:10685"/>
        <dbReference type="Rhea" id="RHEA-COMP:10686"/>
        <dbReference type="ChEBI" id="CHEBI:15378"/>
        <dbReference type="ChEBI" id="CHEBI:16304"/>
        <dbReference type="ChEBI" id="CHEBI:18036"/>
        <dbReference type="ChEBI" id="CHEBI:18408"/>
        <dbReference type="ChEBI" id="CHEBI:30616"/>
        <dbReference type="ChEBI" id="CHEBI:57692"/>
        <dbReference type="ChEBI" id="CHEBI:58307"/>
        <dbReference type="EC" id="2.5.1.17"/>
    </reaction>
</comment>
<keyword evidence="2 4" id="KW-0547">Nucleotide-binding</keyword>
<comment type="similarity">
    <text evidence="4">Belongs to the Cob(I)alamin adenosyltransferase family.</text>
</comment>
<dbReference type="Pfam" id="PF01923">
    <property type="entry name" value="Cob_adeno_trans"/>
    <property type="match status" value="1"/>
</dbReference>
<keyword evidence="1 4" id="KW-0808">Transferase</keyword>
<dbReference type="PATRIC" id="fig|1618563.3.peg.99"/>
<dbReference type="STRING" id="1618563.UU12_C0004G0014"/>
<proteinExistence type="inferred from homology"/>
<dbReference type="EC" id="2.5.1.17" evidence="4"/>
<sequence>MAVYTKTGDKGKTGTFGGKRVSKSSKLINTIGSIDELNSFLGIIRGLTEIQRNLFAINAILTGAKLKLPLDATKKLEMEIDKIEGSIPTQKNFLIYGGTKKATQLYYARALCRRAERSLVAFYHQSPITNHEPLVYINRLSDYLFMLARAENHKEGYKENFWKTSK</sequence>
<keyword evidence="4" id="KW-0169">Cobalamin biosynthesis</keyword>
<comment type="catalytic activity">
    <reaction evidence="4">
        <text>2 cob(II)yrinate a,c diamide + reduced [electron-transfer flavoprotein] + 2 ATP = 2 adenosylcob(III)yrinate a,c-diamide + 2 triphosphate + oxidized [electron-transfer flavoprotein] + 3 H(+)</text>
        <dbReference type="Rhea" id="RHEA:11528"/>
        <dbReference type="Rhea" id="RHEA-COMP:10685"/>
        <dbReference type="Rhea" id="RHEA-COMP:10686"/>
        <dbReference type="ChEBI" id="CHEBI:15378"/>
        <dbReference type="ChEBI" id="CHEBI:18036"/>
        <dbReference type="ChEBI" id="CHEBI:30616"/>
        <dbReference type="ChEBI" id="CHEBI:57692"/>
        <dbReference type="ChEBI" id="CHEBI:58307"/>
        <dbReference type="ChEBI" id="CHEBI:58503"/>
        <dbReference type="ChEBI" id="CHEBI:58537"/>
        <dbReference type="EC" id="2.5.1.17"/>
    </reaction>
</comment>
<dbReference type="InterPro" id="IPR029499">
    <property type="entry name" value="PduO-typ"/>
</dbReference>
<dbReference type="Gene3D" id="1.20.1200.10">
    <property type="entry name" value="Cobalamin adenosyltransferase-like"/>
    <property type="match status" value="1"/>
</dbReference>
<evidence type="ECO:0000256" key="1">
    <source>
        <dbReference type="ARBA" id="ARBA00022679"/>
    </source>
</evidence>
<dbReference type="EMBL" id="LBZK01000004">
    <property type="protein sequence ID" value="KKR71267.1"/>
    <property type="molecule type" value="Genomic_DNA"/>
</dbReference>
<comment type="caution">
    <text evidence="6">The sequence shown here is derived from an EMBL/GenBank/DDBJ whole genome shotgun (WGS) entry which is preliminary data.</text>
</comment>
<feature type="domain" description="Cobalamin adenosyltransferase-like" evidence="5">
    <location>
        <begin position="3"/>
        <end position="150"/>
    </location>
</feature>
<reference evidence="6 7" key="1">
    <citation type="journal article" date="2015" name="Nature">
        <title>rRNA introns, odd ribosomes, and small enigmatic genomes across a large radiation of phyla.</title>
        <authorList>
            <person name="Brown C.T."/>
            <person name="Hug L.A."/>
            <person name="Thomas B.C."/>
            <person name="Sharon I."/>
            <person name="Castelle C.J."/>
            <person name="Singh A."/>
            <person name="Wilkins M.J."/>
            <person name="Williams K.H."/>
            <person name="Banfield J.F."/>
        </authorList>
    </citation>
    <scope>NUCLEOTIDE SEQUENCE [LARGE SCALE GENOMIC DNA]</scope>
</reference>
<protein>
    <recommendedName>
        <fullName evidence="4">Corrinoid adenosyltransferase</fullName>
        <ecNumber evidence="4">2.5.1.17</ecNumber>
    </recommendedName>
    <alternativeName>
        <fullName evidence="4">Cob(II)alamin adenosyltransferase</fullName>
    </alternativeName>
    <alternativeName>
        <fullName evidence="4">Cob(II)yrinic acid a,c-diamide adenosyltransferase</fullName>
    </alternativeName>
    <alternativeName>
        <fullName evidence="4">Cobinamide/cobalamin adenosyltransferase</fullName>
    </alternativeName>
</protein>